<evidence type="ECO:0008006" key="3">
    <source>
        <dbReference type="Google" id="ProtNLM"/>
    </source>
</evidence>
<organism evidence="1 2">
    <name type="scientific">Paucilactobacillus nenjiangensis</name>
    <dbReference type="NCBI Taxonomy" id="1296540"/>
    <lineage>
        <taxon>Bacteria</taxon>
        <taxon>Bacillati</taxon>
        <taxon>Bacillota</taxon>
        <taxon>Bacilli</taxon>
        <taxon>Lactobacillales</taxon>
        <taxon>Lactobacillaceae</taxon>
        <taxon>Paucilactobacillus</taxon>
    </lineage>
</organism>
<proteinExistence type="predicted"/>
<reference evidence="1 2" key="1">
    <citation type="submission" date="2019-09" db="EMBL/GenBank/DDBJ databases">
        <title>Complete Genome Sequence of Lactobacillus nenjiangensis SH-Y15, isolated from sauerkraut.</title>
        <authorList>
            <person name="Yang H."/>
        </authorList>
    </citation>
    <scope>NUCLEOTIDE SEQUENCE [LARGE SCALE GENOMIC DNA]</scope>
    <source>
        <strain evidence="1 2">SH-Y15</strain>
    </source>
</reference>
<dbReference type="InterPro" id="IPR009660">
    <property type="entry name" value="Phage_A500_Gp15"/>
</dbReference>
<gene>
    <name evidence="1" type="ORF">F0161_06705</name>
</gene>
<dbReference type="KEGG" id="lnn:F0161_06705"/>
<keyword evidence="2" id="KW-1185">Reference proteome</keyword>
<sequence>MFSIWNVPDDEFEFKCSDGTTIEVQLDMDFANILHLFNEIESEESEQYKLSVGLGLMVKSDILALSDDDQSMLFSEIMTDYVLNSKPMIDMSSAGGKAPQELYNLTEDADYIYASFMQDYGIDLRHTRMHWDEFRALLSGLTDSTKFRQVVAIRGRKVEKGMSAKDKQELKDAQLAYALHTTEEDVEFATLDFEEREQYLYDHPEYAKRLEPE</sequence>
<accession>A0A5P1X5P7</accession>
<protein>
    <recommendedName>
        <fullName evidence="3">Bacteriophage Gp15 protein</fullName>
    </recommendedName>
</protein>
<dbReference type="Pfam" id="PF06854">
    <property type="entry name" value="Phage_Gp15"/>
    <property type="match status" value="1"/>
</dbReference>
<dbReference type="OrthoDB" id="1758052at2"/>
<dbReference type="EMBL" id="CP043939">
    <property type="protein sequence ID" value="QER67577.1"/>
    <property type="molecule type" value="Genomic_DNA"/>
</dbReference>
<dbReference type="AlphaFoldDB" id="A0A5P1X5P7"/>
<evidence type="ECO:0000313" key="2">
    <source>
        <dbReference type="Proteomes" id="UP000325295"/>
    </source>
</evidence>
<dbReference type="RefSeq" id="WP_150204115.1">
    <property type="nucleotide sequence ID" value="NZ_CP043939.1"/>
</dbReference>
<dbReference type="Proteomes" id="UP000325295">
    <property type="component" value="Chromosome"/>
</dbReference>
<evidence type="ECO:0000313" key="1">
    <source>
        <dbReference type="EMBL" id="QER67577.1"/>
    </source>
</evidence>
<name>A0A5P1X5P7_9LACO</name>